<dbReference type="RefSeq" id="WP_019232457.1">
    <property type="nucleotide sequence ID" value="NZ_CAAAHR010000081.1"/>
</dbReference>
<comment type="caution">
    <text evidence="1">The sequence shown here is derived from an EMBL/GenBank/DDBJ whole genome shotgun (WGS) entry which is preliminary data.</text>
</comment>
<reference evidence="1" key="1">
    <citation type="submission" date="2017-12" db="EMBL/GenBank/DDBJ databases">
        <title>FDA dAtabase for Regulatory Grade micrObial Sequences (FDA-ARGOS): Supporting development and validation of Infectious Disease Dx tests.</title>
        <authorList>
            <person name="Kerrigan L."/>
            <person name="Tallon L.J."/>
            <person name="Sadzewicz L."/>
            <person name="Sengamalay N."/>
            <person name="Ott S."/>
            <person name="Godinez A."/>
            <person name="Nagaraj S."/>
            <person name="Vavikolanu K."/>
            <person name="Vyas G."/>
            <person name="Nadendla S."/>
            <person name="Aluvathingal J."/>
            <person name="Sichtig H."/>
        </authorList>
    </citation>
    <scope>NUCLEOTIDE SEQUENCE [LARGE SCALE GENOMIC DNA]</scope>
    <source>
        <strain evidence="1">FDAARGOS_200</strain>
    </source>
</reference>
<dbReference type="InterPro" id="IPR009858">
    <property type="entry name" value="DUF1415"/>
</dbReference>
<sequence>MSKLTDDQIKKQTIAWIRSFIIQYNICPFAEYTVNQETLVIDIVRPKNLEQALETMMSTMVRMDKDIEIETVLLLFPSSFSDFDNYLDFVFLAEELLTVSGYEGIYQLATFHPDYCFADVLATDVSNYTNRSPYPMLHILRESSIEKAIDYYGDTSKIPDNNIATMYKLGLDQILTLLKNLT</sequence>
<dbReference type="GeneID" id="98065748"/>
<gene>
    <name evidence="1" type="ORF">A6J39_012210</name>
</gene>
<protein>
    <submittedName>
        <fullName evidence="1">DUF1415 domain-containing protein</fullName>
    </submittedName>
</protein>
<name>A0AAX0WTK0_9GAMM</name>
<proteinExistence type="predicted"/>
<organism evidence="1 2">
    <name type="scientific">Legionella anisa</name>
    <dbReference type="NCBI Taxonomy" id="28082"/>
    <lineage>
        <taxon>Bacteria</taxon>
        <taxon>Pseudomonadati</taxon>
        <taxon>Pseudomonadota</taxon>
        <taxon>Gammaproteobacteria</taxon>
        <taxon>Legionellales</taxon>
        <taxon>Legionellaceae</taxon>
        <taxon>Legionella</taxon>
    </lineage>
</organism>
<dbReference type="Proteomes" id="UP000192511">
    <property type="component" value="Unassembled WGS sequence"/>
</dbReference>
<accession>A0AAX0WTK0</accession>
<evidence type="ECO:0000313" key="2">
    <source>
        <dbReference type="Proteomes" id="UP000192511"/>
    </source>
</evidence>
<dbReference type="Pfam" id="PF07209">
    <property type="entry name" value="DUF1415"/>
    <property type="match status" value="1"/>
</dbReference>
<keyword evidence="2" id="KW-1185">Reference proteome</keyword>
<evidence type="ECO:0000313" key="1">
    <source>
        <dbReference type="EMBL" id="PNL61913.1"/>
    </source>
</evidence>
<dbReference type="EMBL" id="NBTX02000004">
    <property type="protein sequence ID" value="PNL61913.1"/>
    <property type="molecule type" value="Genomic_DNA"/>
</dbReference>
<dbReference type="AlphaFoldDB" id="A0AAX0WTK0"/>